<dbReference type="Proteomes" id="UP000053038">
    <property type="component" value="Unassembled WGS sequence"/>
</dbReference>
<dbReference type="NCBIfam" id="NF033516">
    <property type="entry name" value="transpos_IS3"/>
    <property type="match status" value="1"/>
</dbReference>
<dbReference type="AlphaFoldDB" id="A0A7V8IFS9"/>
<proteinExistence type="predicted"/>
<dbReference type="Pfam" id="PF00665">
    <property type="entry name" value="rve"/>
    <property type="match status" value="1"/>
</dbReference>
<dbReference type="PANTHER" id="PTHR46889:SF4">
    <property type="entry name" value="TRANSPOSASE INSO FOR INSERTION SEQUENCE ELEMENT IS911B-RELATED"/>
    <property type="match status" value="1"/>
</dbReference>
<dbReference type="InterPro" id="IPR036397">
    <property type="entry name" value="RNaseH_sf"/>
</dbReference>
<dbReference type="Pfam" id="PF13333">
    <property type="entry name" value="rve_2"/>
    <property type="match status" value="1"/>
</dbReference>
<dbReference type="RefSeq" id="WP_039353964.1">
    <property type="nucleotide sequence ID" value="NZ_JSXC01000066.1"/>
</dbReference>
<dbReference type="Pfam" id="PF13276">
    <property type="entry name" value="HTH_21"/>
    <property type="match status" value="1"/>
</dbReference>
<dbReference type="InterPro" id="IPR048020">
    <property type="entry name" value="Transpos_IS3"/>
</dbReference>
<evidence type="ECO:0000313" key="2">
    <source>
        <dbReference type="EMBL" id="KHN49327.1"/>
    </source>
</evidence>
<dbReference type="InterPro" id="IPR025948">
    <property type="entry name" value="HTH-like_dom"/>
</dbReference>
<dbReference type="GO" id="GO:0015074">
    <property type="term" value="P:DNA integration"/>
    <property type="evidence" value="ECO:0007669"/>
    <property type="project" value="InterPro"/>
</dbReference>
<dbReference type="OrthoDB" id="9810995at2"/>
<evidence type="ECO:0000313" key="3">
    <source>
        <dbReference type="Proteomes" id="UP000053038"/>
    </source>
</evidence>
<organism evidence="2 3">
    <name type="scientific">Pectobacterium fontis</name>
    <dbReference type="NCBI Taxonomy" id="2558042"/>
    <lineage>
        <taxon>Bacteria</taxon>
        <taxon>Pseudomonadati</taxon>
        <taxon>Pseudomonadota</taxon>
        <taxon>Gammaproteobacteria</taxon>
        <taxon>Enterobacterales</taxon>
        <taxon>Pectobacteriaceae</taxon>
        <taxon>Pectobacterium</taxon>
    </lineage>
</organism>
<reference evidence="2 3" key="1">
    <citation type="submission" date="2014-10" db="EMBL/GenBank/DDBJ databases">
        <title>Genome sequence of Pectobacterium carotovorum M022.</title>
        <authorList>
            <person name="Chan K.-G."/>
            <person name="Tan W.-S."/>
        </authorList>
    </citation>
    <scope>NUCLEOTIDE SEQUENCE [LARGE SCALE GENOMIC DNA]</scope>
    <source>
        <strain evidence="2 3">M022</strain>
    </source>
</reference>
<protein>
    <submittedName>
        <fullName evidence="2">Transposase</fullName>
    </submittedName>
</protein>
<keyword evidence="3" id="KW-1185">Reference proteome</keyword>
<dbReference type="PANTHER" id="PTHR46889">
    <property type="entry name" value="TRANSPOSASE INSF FOR INSERTION SEQUENCE IS3B-RELATED"/>
    <property type="match status" value="1"/>
</dbReference>
<sequence length="280" mass="32407">MVTQLSAFHAVKRICLLLNVSRRGYQSWRNRTPSQRQLSDDTLSQRLIQLHHDSRGTYGIRRLQSDLRDEQRFHGKARISRLMKQSGLKAANLVRYKVTTNSRHDYPVAPNLLNRAFNPSAANIAWASDITYIRTGEGWLYLATVIDLYSRRIIGLSLSNRLKKQLVIDALEMAIKQRRPTGKVIVHSDRGSQYASHRYREILKNNDLVCSMSGKGCCYDNAVMESFYHTLKTELMQGKAFSSREQAMNALFDYIEVFYNRRRRHSTLGYQTPVHYEMAA</sequence>
<gene>
    <name evidence="2" type="ORF">OI69_18375</name>
</gene>
<dbReference type="SUPFAM" id="SSF53098">
    <property type="entry name" value="Ribonuclease H-like"/>
    <property type="match status" value="1"/>
</dbReference>
<dbReference type="InterPro" id="IPR050900">
    <property type="entry name" value="Transposase_IS3/IS150/IS904"/>
</dbReference>
<dbReference type="EMBL" id="JSXC01000066">
    <property type="protein sequence ID" value="KHN49327.1"/>
    <property type="molecule type" value="Genomic_DNA"/>
</dbReference>
<dbReference type="PROSITE" id="PS50994">
    <property type="entry name" value="INTEGRASE"/>
    <property type="match status" value="1"/>
</dbReference>
<dbReference type="InterPro" id="IPR012337">
    <property type="entry name" value="RNaseH-like_sf"/>
</dbReference>
<dbReference type="Gene3D" id="3.30.420.10">
    <property type="entry name" value="Ribonuclease H-like superfamily/Ribonuclease H"/>
    <property type="match status" value="1"/>
</dbReference>
<accession>A0A7V8IFS9</accession>
<feature type="domain" description="Integrase catalytic" evidence="1">
    <location>
        <begin position="115"/>
        <end position="280"/>
    </location>
</feature>
<comment type="caution">
    <text evidence="2">The sequence shown here is derived from an EMBL/GenBank/DDBJ whole genome shotgun (WGS) entry which is preliminary data.</text>
</comment>
<dbReference type="InterPro" id="IPR001584">
    <property type="entry name" value="Integrase_cat-core"/>
</dbReference>
<evidence type="ECO:0000259" key="1">
    <source>
        <dbReference type="PROSITE" id="PS50994"/>
    </source>
</evidence>
<name>A0A7V8IFS9_9GAMM</name>
<dbReference type="GO" id="GO:0003676">
    <property type="term" value="F:nucleic acid binding"/>
    <property type="evidence" value="ECO:0007669"/>
    <property type="project" value="InterPro"/>
</dbReference>